<proteinExistence type="predicted"/>
<keyword evidence="1" id="KW-1133">Transmembrane helix</keyword>
<gene>
    <name evidence="2" type="ORF">S12H4_36913</name>
</gene>
<feature type="transmembrane region" description="Helical" evidence="1">
    <location>
        <begin position="91"/>
        <end position="110"/>
    </location>
</feature>
<keyword evidence="1" id="KW-0472">Membrane</keyword>
<feature type="non-terminal residue" evidence="2">
    <location>
        <position position="1"/>
    </location>
</feature>
<feature type="non-terminal residue" evidence="2">
    <location>
        <position position="269"/>
    </location>
</feature>
<sequence>LVGGYIGSKLTDFAPVVTEYFRDVAIYVWDAIKAAFIFVVEDLLPAAWESASGAMGWLKDEFTNIIGLAYDEIMEKATALVPITPERSVQIAAGMFGTAVGFGALAHGMALAVEALPNIKYMGVHYLSAFVARMGSFGTISSATMGVIAALAIREPFSYYMKSILRPTQPREMDLQIMAVKPDIDLETFRQGMKYQGYTDFWIDAFERTMYHEPSYFELSMLGEDETATEEWLFTKARRSGYTEVDARVFVSSMIKKVTRDQRKEYYKG</sequence>
<keyword evidence="1" id="KW-0812">Transmembrane</keyword>
<reference evidence="2" key="1">
    <citation type="journal article" date="2014" name="Front. Microbiol.">
        <title>High frequency of phylogenetically diverse reductive dehalogenase-homologous genes in deep subseafloor sedimentary metagenomes.</title>
        <authorList>
            <person name="Kawai M."/>
            <person name="Futagami T."/>
            <person name="Toyoda A."/>
            <person name="Takaki Y."/>
            <person name="Nishi S."/>
            <person name="Hori S."/>
            <person name="Arai W."/>
            <person name="Tsubouchi T."/>
            <person name="Morono Y."/>
            <person name="Uchiyama I."/>
            <person name="Ito T."/>
            <person name="Fujiyama A."/>
            <person name="Inagaki F."/>
            <person name="Takami H."/>
        </authorList>
    </citation>
    <scope>NUCLEOTIDE SEQUENCE</scope>
    <source>
        <strain evidence="2">Expedition CK06-06</strain>
    </source>
</reference>
<evidence type="ECO:0000313" key="2">
    <source>
        <dbReference type="EMBL" id="GAI94996.1"/>
    </source>
</evidence>
<comment type="caution">
    <text evidence="2">The sequence shown here is derived from an EMBL/GenBank/DDBJ whole genome shotgun (WGS) entry which is preliminary data.</text>
</comment>
<protein>
    <submittedName>
        <fullName evidence="2">Uncharacterized protein</fullName>
    </submittedName>
</protein>
<accession>X1TUG0</accession>
<dbReference type="AlphaFoldDB" id="X1TUG0"/>
<name>X1TUG0_9ZZZZ</name>
<dbReference type="EMBL" id="BARW01022047">
    <property type="protein sequence ID" value="GAI94996.1"/>
    <property type="molecule type" value="Genomic_DNA"/>
</dbReference>
<evidence type="ECO:0000256" key="1">
    <source>
        <dbReference type="SAM" id="Phobius"/>
    </source>
</evidence>
<feature type="transmembrane region" description="Helical" evidence="1">
    <location>
        <begin position="130"/>
        <end position="153"/>
    </location>
</feature>
<organism evidence="2">
    <name type="scientific">marine sediment metagenome</name>
    <dbReference type="NCBI Taxonomy" id="412755"/>
    <lineage>
        <taxon>unclassified sequences</taxon>
        <taxon>metagenomes</taxon>
        <taxon>ecological metagenomes</taxon>
    </lineage>
</organism>